<name>A0A9Q1DXY0_CONCO</name>
<comment type="caution">
    <text evidence="3">The sequence shown here is derived from an EMBL/GenBank/DDBJ whole genome shotgun (WGS) entry which is preliminary data.</text>
</comment>
<proteinExistence type="inferred from homology"/>
<dbReference type="GO" id="GO:0030246">
    <property type="term" value="F:carbohydrate binding"/>
    <property type="evidence" value="ECO:0007669"/>
    <property type="project" value="UniProtKB-KW"/>
</dbReference>
<dbReference type="Proteomes" id="UP001152803">
    <property type="component" value="Unassembled WGS sequence"/>
</dbReference>
<evidence type="ECO:0000313" key="3">
    <source>
        <dbReference type="EMBL" id="KAJ8283772.1"/>
    </source>
</evidence>
<evidence type="ECO:0000256" key="1">
    <source>
        <dbReference type="ARBA" id="ARBA00022734"/>
    </source>
</evidence>
<dbReference type="InterPro" id="IPR006624">
    <property type="entry name" value="Beta-propeller_rpt_TECPR"/>
</dbReference>
<dbReference type="AlphaFoldDB" id="A0A9Q1DXY0"/>
<dbReference type="InterPro" id="IPR051513">
    <property type="entry name" value="Tectonin_beta-prop"/>
</dbReference>
<comment type="similarity">
    <text evidence="2">Belongs to the tectonin family.</text>
</comment>
<dbReference type="EMBL" id="JAFJMO010000002">
    <property type="protein sequence ID" value="KAJ8283772.1"/>
    <property type="molecule type" value="Genomic_DNA"/>
</dbReference>
<organism evidence="3 4">
    <name type="scientific">Conger conger</name>
    <name type="common">Conger eel</name>
    <name type="synonym">Muraena conger</name>
    <dbReference type="NCBI Taxonomy" id="82655"/>
    <lineage>
        <taxon>Eukaryota</taxon>
        <taxon>Metazoa</taxon>
        <taxon>Chordata</taxon>
        <taxon>Craniata</taxon>
        <taxon>Vertebrata</taxon>
        <taxon>Euteleostomi</taxon>
        <taxon>Actinopterygii</taxon>
        <taxon>Neopterygii</taxon>
        <taxon>Teleostei</taxon>
        <taxon>Anguilliformes</taxon>
        <taxon>Congridae</taxon>
        <taxon>Conger</taxon>
    </lineage>
</organism>
<sequence>MTLMFCNVNDLLRKPSWDTSEEGLSKDMTILSPYLKNWNRCLKFSPDNTIHKFVGGTSWIKVPGSLVQVDAGGDEFVAGVNENDNPYCLNRDPAMNFRSASSETPWVKVAGVLSYYSCGPIACWGTSHDQRIWLREWTSPIQCEGTVGDHREWVLVPGELSMVEVGTDGSVYGVNKEGVVFYRDGITEFQQAGTQWVELSEAGKAKHVSYDLGFLWVITPEEEILKCAVDEFASQMTILLS</sequence>
<evidence type="ECO:0000256" key="2">
    <source>
        <dbReference type="ARBA" id="ARBA00038331"/>
    </source>
</evidence>
<accession>A0A9Q1DXY0</accession>
<protein>
    <submittedName>
        <fullName evidence="3">Uncharacterized protein</fullName>
    </submittedName>
</protein>
<dbReference type="OrthoDB" id="166585at2759"/>
<gene>
    <name evidence="3" type="ORF">COCON_G00026220</name>
</gene>
<keyword evidence="4" id="KW-1185">Reference proteome</keyword>
<evidence type="ECO:0000313" key="4">
    <source>
        <dbReference type="Proteomes" id="UP001152803"/>
    </source>
</evidence>
<dbReference type="PANTHER" id="PTHR23250">
    <property type="entry name" value="DYSFERLIN-RELATED"/>
    <property type="match status" value="1"/>
</dbReference>
<dbReference type="Pfam" id="PF19193">
    <property type="entry name" value="Tectonin"/>
    <property type="match status" value="1"/>
</dbReference>
<dbReference type="PANTHER" id="PTHR23250:SF3">
    <property type="entry name" value="FISH-EGG LECTIN-LIKE ISOFORM X1-RELATED"/>
    <property type="match status" value="1"/>
</dbReference>
<reference evidence="3" key="1">
    <citation type="journal article" date="2023" name="Science">
        <title>Genome structures resolve the early diversification of teleost fishes.</title>
        <authorList>
            <person name="Parey E."/>
            <person name="Louis A."/>
            <person name="Montfort J."/>
            <person name="Bouchez O."/>
            <person name="Roques C."/>
            <person name="Iampietro C."/>
            <person name="Lluch J."/>
            <person name="Castinel A."/>
            <person name="Donnadieu C."/>
            <person name="Desvignes T."/>
            <person name="Floi Bucao C."/>
            <person name="Jouanno E."/>
            <person name="Wen M."/>
            <person name="Mejri S."/>
            <person name="Dirks R."/>
            <person name="Jansen H."/>
            <person name="Henkel C."/>
            <person name="Chen W.J."/>
            <person name="Zahm M."/>
            <person name="Cabau C."/>
            <person name="Klopp C."/>
            <person name="Thompson A.W."/>
            <person name="Robinson-Rechavi M."/>
            <person name="Braasch I."/>
            <person name="Lecointre G."/>
            <person name="Bobe J."/>
            <person name="Postlethwait J.H."/>
            <person name="Berthelot C."/>
            <person name="Roest Crollius H."/>
            <person name="Guiguen Y."/>
        </authorList>
    </citation>
    <scope>NUCLEOTIDE SEQUENCE</scope>
    <source>
        <strain evidence="3">Concon-B</strain>
    </source>
</reference>
<keyword evidence="1" id="KW-0430">Lectin</keyword>
<dbReference type="SMART" id="SM00706">
    <property type="entry name" value="TECPR"/>
    <property type="match status" value="4"/>
</dbReference>